<dbReference type="GO" id="GO:0016020">
    <property type="term" value="C:membrane"/>
    <property type="evidence" value="ECO:0007669"/>
    <property type="project" value="UniProtKB-SubCell"/>
</dbReference>
<feature type="transmembrane region" description="Helical" evidence="3">
    <location>
        <begin position="519"/>
        <end position="540"/>
    </location>
</feature>
<feature type="transmembrane region" description="Helical" evidence="3">
    <location>
        <begin position="394"/>
        <end position="414"/>
    </location>
</feature>
<feature type="transmembrane region" description="Helical" evidence="3">
    <location>
        <begin position="155"/>
        <end position="174"/>
    </location>
</feature>
<dbReference type="InterPro" id="IPR011701">
    <property type="entry name" value="MFS"/>
</dbReference>
<dbReference type="Pfam" id="PF07690">
    <property type="entry name" value="MFS_1"/>
    <property type="match status" value="1"/>
</dbReference>
<dbReference type="PANTHER" id="PTHR11360">
    <property type="entry name" value="MONOCARBOXYLATE TRANSPORTER"/>
    <property type="match status" value="1"/>
</dbReference>
<feature type="transmembrane region" description="Helical" evidence="3">
    <location>
        <begin position="426"/>
        <end position="443"/>
    </location>
</feature>
<feature type="transmembrane region" description="Helical" evidence="3">
    <location>
        <begin position="66"/>
        <end position="90"/>
    </location>
</feature>
<feature type="transmembrane region" description="Helical" evidence="3">
    <location>
        <begin position="487"/>
        <end position="507"/>
    </location>
</feature>
<feature type="transmembrane region" description="Helical" evidence="3">
    <location>
        <begin position="97"/>
        <end position="116"/>
    </location>
</feature>
<comment type="caution">
    <text evidence="5">The sequence shown here is derived from an EMBL/GenBank/DDBJ whole genome shotgun (WGS) entry which is preliminary data.</text>
</comment>
<feature type="transmembrane region" description="Helical" evidence="3">
    <location>
        <begin position="186"/>
        <end position="208"/>
    </location>
</feature>
<dbReference type="InterPro" id="IPR050327">
    <property type="entry name" value="Proton-linked_MCT"/>
</dbReference>
<proteinExistence type="predicted"/>
<evidence type="ECO:0000313" key="5">
    <source>
        <dbReference type="EMBL" id="KAK2155147.1"/>
    </source>
</evidence>
<dbReference type="InterPro" id="IPR036259">
    <property type="entry name" value="MFS_trans_sf"/>
</dbReference>
<evidence type="ECO:0000313" key="6">
    <source>
        <dbReference type="Proteomes" id="UP001208570"/>
    </source>
</evidence>
<evidence type="ECO:0000256" key="2">
    <source>
        <dbReference type="SAM" id="MobiDB-lite"/>
    </source>
</evidence>
<dbReference type="InterPro" id="IPR020846">
    <property type="entry name" value="MFS_dom"/>
</dbReference>
<keyword evidence="3" id="KW-0472">Membrane</keyword>
<feature type="transmembrane region" description="Helical" evidence="3">
    <location>
        <begin position="357"/>
        <end position="379"/>
    </location>
</feature>
<dbReference type="Gene3D" id="1.20.1250.20">
    <property type="entry name" value="MFS general substrate transporter like domains"/>
    <property type="match status" value="2"/>
</dbReference>
<protein>
    <recommendedName>
        <fullName evidence="4">Major facilitator superfamily (MFS) profile domain-containing protein</fullName>
    </recommendedName>
</protein>
<sequence length="560" mass="62589">MAKARKHKTNKVADKHKFQPLDGKWGWMIVLGASLGHFFLVGLARTLGVFFVYWKEDFQGTAAATAWVQSLFNTVRMVIVVSGPFVSMLCDIFGPRVVVMVGGFIYGSGCLISAFATSLEFLYLSFSLMGGLGAGCLFTTMFVMVSQYFDKKKGVAMALASIGAGLGTVILASLETVLLNTYGNYGAMMIISGLMFNCVVVGALFRPIESKLNWYKHKTTTDQELDVVVEKNIAGDGKDELYEDKTDKQEVKPLVSDTGKEDECVSCNPENLEDHVDDNKDGEKAFDKNEEVESSIDKPDTFKNDSKRNIAPSTENDDDQEDETVAINDDHSVDSKPEEPISKWTQLKKRFIILKSVTFWIYCFYIAALPCVVQIYLIFTPPLMKDRGFTENQVALVISIAGASDMAGRFISGFIFDLNFIRHRRWPTHTIYAFIVGVIVLFNAFQHHLFGFITMALLWGIFEGGYHCQRATIMSEFIARDQVSSSVGFMIFWQGIGNMVSPTFAGYLRDKFGSYTVSFYYGGTTMMVCSLAFFLNYVVVKAKQRSRSQSQKKKDISVNA</sequence>
<keyword evidence="3" id="KW-0812">Transmembrane</keyword>
<evidence type="ECO:0000256" key="1">
    <source>
        <dbReference type="ARBA" id="ARBA00004141"/>
    </source>
</evidence>
<gene>
    <name evidence="5" type="ORF">LSH36_247g01001</name>
</gene>
<feature type="transmembrane region" description="Helical" evidence="3">
    <location>
        <begin position="25"/>
        <end position="54"/>
    </location>
</feature>
<feature type="compositionally biased region" description="Basic and acidic residues" evidence="2">
    <location>
        <begin position="272"/>
        <end position="308"/>
    </location>
</feature>
<feature type="region of interest" description="Disordered" evidence="2">
    <location>
        <begin position="240"/>
        <end position="323"/>
    </location>
</feature>
<feature type="compositionally biased region" description="Basic and acidic residues" evidence="2">
    <location>
        <begin position="240"/>
        <end position="251"/>
    </location>
</feature>
<dbReference type="SUPFAM" id="SSF103473">
    <property type="entry name" value="MFS general substrate transporter"/>
    <property type="match status" value="1"/>
</dbReference>
<keyword evidence="3" id="KW-1133">Transmembrane helix</keyword>
<feature type="transmembrane region" description="Helical" evidence="3">
    <location>
        <begin position="122"/>
        <end position="143"/>
    </location>
</feature>
<dbReference type="PROSITE" id="PS50850">
    <property type="entry name" value="MFS"/>
    <property type="match status" value="1"/>
</dbReference>
<name>A0AAD9JM00_9ANNE</name>
<comment type="subcellular location">
    <subcellularLocation>
        <location evidence="1">Membrane</location>
        <topology evidence="1">Multi-pass membrane protein</topology>
    </subcellularLocation>
</comment>
<evidence type="ECO:0000259" key="4">
    <source>
        <dbReference type="PROSITE" id="PS50850"/>
    </source>
</evidence>
<feature type="transmembrane region" description="Helical" evidence="3">
    <location>
        <begin position="449"/>
        <end position="466"/>
    </location>
</feature>
<organism evidence="5 6">
    <name type="scientific">Paralvinella palmiformis</name>
    <dbReference type="NCBI Taxonomy" id="53620"/>
    <lineage>
        <taxon>Eukaryota</taxon>
        <taxon>Metazoa</taxon>
        <taxon>Spiralia</taxon>
        <taxon>Lophotrochozoa</taxon>
        <taxon>Annelida</taxon>
        <taxon>Polychaeta</taxon>
        <taxon>Sedentaria</taxon>
        <taxon>Canalipalpata</taxon>
        <taxon>Terebellida</taxon>
        <taxon>Terebelliformia</taxon>
        <taxon>Alvinellidae</taxon>
        <taxon>Paralvinella</taxon>
    </lineage>
</organism>
<reference evidence="5" key="1">
    <citation type="journal article" date="2023" name="Mol. Biol. Evol.">
        <title>Third-Generation Sequencing Reveals the Adaptive Role of the Epigenome in Three Deep-Sea Polychaetes.</title>
        <authorList>
            <person name="Perez M."/>
            <person name="Aroh O."/>
            <person name="Sun Y."/>
            <person name="Lan Y."/>
            <person name="Juniper S.K."/>
            <person name="Young C.R."/>
            <person name="Angers B."/>
            <person name="Qian P.Y."/>
        </authorList>
    </citation>
    <scope>NUCLEOTIDE SEQUENCE</scope>
    <source>
        <strain evidence="5">P08H-3</strain>
    </source>
</reference>
<dbReference type="PANTHER" id="PTHR11360:SF306">
    <property type="entry name" value="RE01051P"/>
    <property type="match status" value="1"/>
</dbReference>
<dbReference type="AlphaFoldDB" id="A0AAD9JM00"/>
<dbReference type="Proteomes" id="UP001208570">
    <property type="component" value="Unassembled WGS sequence"/>
</dbReference>
<evidence type="ECO:0000256" key="3">
    <source>
        <dbReference type="SAM" id="Phobius"/>
    </source>
</evidence>
<dbReference type="CDD" id="cd17352">
    <property type="entry name" value="MFS_MCT_SLC16"/>
    <property type="match status" value="1"/>
</dbReference>
<dbReference type="GO" id="GO:0008028">
    <property type="term" value="F:monocarboxylic acid transmembrane transporter activity"/>
    <property type="evidence" value="ECO:0007669"/>
    <property type="project" value="TreeGrafter"/>
</dbReference>
<dbReference type="EMBL" id="JAODUP010000247">
    <property type="protein sequence ID" value="KAK2155147.1"/>
    <property type="molecule type" value="Genomic_DNA"/>
</dbReference>
<accession>A0AAD9JM00</accession>
<keyword evidence="6" id="KW-1185">Reference proteome</keyword>
<feature type="domain" description="Major facilitator superfamily (MFS) profile" evidence="4">
    <location>
        <begin position="29"/>
        <end position="541"/>
    </location>
</feature>